<evidence type="ECO:0000313" key="1">
    <source>
        <dbReference type="EMBL" id="KAF5820176.1"/>
    </source>
</evidence>
<gene>
    <name evidence="1" type="ORF">HanXRQr2_Chr02g0085851</name>
</gene>
<evidence type="ECO:0000313" key="2">
    <source>
        <dbReference type="Proteomes" id="UP000215914"/>
    </source>
</evidence>
<reference evidence="1" key="2">
    <citation type="submission" date="2020-06" db="EMBL/GenBank/DDBJ databases">
        <title>Helianthus annuus Genome sequencing and assembly Release 2.</title>
        <authorList>
            <person name="Gouzy J."/>
            <person name="Langlade N."/>
            <person name="Munos S."/>
        </authorList>
    </citation>
    <scope>NUCLEOTIDE SEQUENCE</scope>
    <source>
        <tissue evidence="1">Leaves</tissue>
    </source>
</reference>
<keyword evidence="2" id="KW-1185">Reference proteome</keyword>
<dbReference type="EMBL" id="MNCJ02000317">
    <property type="protein sequence ID" value="KAF5820176.1"/>
    <property type="molecule type" value="Genomic_DNA"/>
</dbReference>
<comment type="caution">
    <text evidence="1">The sequence shown here is derived from an EMBL/GenBank/DDBJ whole genome shotgun (WGS) entry which is preliminary data.</text>
</comment>
<name>A0A9K3P184_HELAN</name>
<dbReference type="AlphaFoldDB" id="A0A9K3P184"/>
<dbReference type="Gramene" id="mRNA:HanXRQr2_Chr02g0085851">
    <property type="protein sequence ID" value="CDS:HanXRQr2_Chr02g0085851.1"/>
    <property type="gene ID" value="HanXRQr2_Chr02g0085851"/>
</dbReference>
<reference evidence="1" key="1">
    <citation type="journal article" date="2017" name="Nature">
        <title>The sunflower genome provides insights into oil metabolism, flowering and Asterid evolution.</title>
        <authorList>
            <person name="Badouin H."/>
            <person name="Gouzy J."/>
            <person name="Grassa C.J."/>
            <person name="Murat F."/>
            <person name="Staton S.E."/>
            <person name="Cottret L."/>
            <person name="Lelandais-Briere C."/>
            <person name="Owens G.L."/>
            <person name="Carrere S."/>
            <person name="Mayjonade B."/>
            <person name="Legrand L."/>
            <person name="Gill N."/>
            <person name="Kane N.C."/>
            <person name="Bowers J.E."/>
            <person name="Hubner S."/>
            <person name="Bellec A."/>
            <person name="Berard A."/>
            <person name="Berges H."/>
            <person name="Blanchet N."/>
            <person name="Boniface M.C."/>
            <person name="Brunel D."/>
            <person name="Catrice O."/>
            <person name="Chaidir N."/>
            <person name="Claudel C."/>
            <person name="Donnadieu C."/>
            <person name="Faraut T."/>
            <person name="Fievet G."/>
            <person name="Helmstetter N."/>
            <person name="King M."/>
            <person name="Knapp S.J."/>
            <person name="Lai Z."/>
            <person name="Le Paslier M.C."/>
            <person name="Lippi Y."/>
            <person name="Lorenzon L."/>
            <person name="Mandel J.R."/>
            <person name="Marage G."/>
            <person name="Marchand G."/>
            <person name="Marquand E."/>
            <person name="Bret-Mestries E."/>
            <person name="Morien E."/>
            <person name="Nambeesan S."/>
            <person name="Nguyen T."/>
            <person name="Pegot-Espagnet P."/>
            <person name="Pouilly N."/>
            <person name="Raftis F."/>
            <person name="Sallet E."/>
            <person name="Schiex T."/>
            <person name="Thomas J."/>
            <person name="Vandecasteele C."/>
            <person name="Vares D."/>
            <person name="Vear F."/>
            <person name="Vautrin S."/>
            <person name="Crespi M."/>
            <person name="Mangin B."/>
            <person name="Burke J.M."/>
            <person name="Salse J."/>
            <person name="Munos S."/>
            <person name="Vincourt P."/>
            <person name="Rieseberg L.H."/>
            <person name="Langlade N.B."/>
        </authorList>
    </citation>
    <scope>NUCLEOTIDE SEQUENCE</scope>
    <source>
        <tissue evidence="1">Leaves</tissue>
    </source>
</reference>
<proteinExistence type="predicted"/>
<protein>
    <submittedName>
        <fullName evidence="1">Uncharacterized protein</fullName>
    </submittedName>
</protein>
<dbReference type="Proteomes" id="UP000215914">
    <property type="component" value="Unassembled WGS sequence"/>
</dbReference>
<accession>A0A9K3P184</accession>
<sequence>MKLIFKQIEQCKPAYTSDFSRDFTCQEIFRKVNLGCQRKITDFSRDCSV</sequence>
<organism evidence="1 2">
    <name type="scientific">Helianthus annuus</name>
    <name type="common">Common sunflower</name>
    <dbReference type="NCBI Taxonomy" id="4232"/>
    <lineage>
        <taxon>Eukaryota</taxon>
        <taxon>Viridiplantae</taxon>
        <taxon>Streptophyta</taxon>
        <taxon>Embryophyta</taxon>
        <taxon>Tracheophyta</taxon>
        <taxon>Spermatophyta</taxon>
        <taxon>Magnoliopsida</taxon>
        <taxon>eudicotyledons</taxon>
        <taxon>Gunneridae</taxon>
        <taxon>Pentapetalae</taxon>
        <taxon>asterids</taxon>
        <taxon>campanulids</taxon>
        <taxon>Asterales</taxon>
        <taxon>Asteraceae</taxon>
        <taxon>Asteroideae</taxon>
        <taxon>Heliantheae alliance</taxon>
        <taxon>Heliantheae</taxon>
        <taxon>Helianthus</taxon>
    </lineage>
</organism>